<keyword evidence="3" id="KW-1185">Reference proteome</keyword>
<keyword evidence="1" id="KW-0472">Membrane</keyword>
<organism evidence="2 3">
    <name type="scientific">Acinetobacter chengduensis</name>
    <dbReference type="NCBI Taxonomy" id="2420890"/>
    <lineage>
        <taxon>Bacteria</taxon>
        <taxon>Pseudomonadati</taxon>
        <taxon>Pseudomonadota</taxon>
        <taxon>Gammaproteobacteria</taxon>
        <taxon>Moraxellales</taxon>
        <taxon>Moraxellaceae</taxon>
        <taxon>Acinetobacter</taxon>
    </lineage>
</organism>
<comment type="caution">
    <text evidence="2">The sequence shown here is derived from an EMBL/GenBank/DDBJ whole genome shotgun (WGS) entry which is preliminary data.</text>
</comment>
<name>A0ABX9TSH4_9GAMM</name>
<dbReference type="RefSeq" id="WP_121523467.1">
    <property type="nucleotide sequence ID" value="NZ_RCHC01000019.1"/>
</dbReference>
<protein>
    <submittedName>
        <fullName evidence="2">Uncharacterized protein</fullName>
    </submittedName>
</protein>
<dbReference type="EMBL" id="RCHC01000019">
    <property type="protein sequence ID" value="RLL18972.1"/>
    <property type="molecule type" value="Genomic_DNA"/>
</dbReference>
<gene>
    <name evidence="2" type="ORF">D9K81_14530</name>
</gene>
<keyword evidence="1" id="KW-1133">Transmembrane helix</keyword>
<evidence type="ECO:0000313" key="2">
    <source>
        <dbReference type="EMBL" id="RLL18972.1"/>
    </source>
</evidence>
<evidence type="ECO:0000313" key="3">
    <source>
        <dbReference type="Proteomes" id="UP000280271"/>
    </source>
</evidence>
<dbReference type="Proteomes" id="UP000280271">
    <property type="component" value="Unassembled WGS sequence"/>
</dbReference>
<accession>A0ABX9TSH4</accession>
<reference evidence="2 3" key="1">
    <citation type="submission" date="2018-09" db="EMBL/GenBank/DDBJ databases">
        <title>The draft genome of Acinetobacter sp. strains.</title>
        <authorList>
            <person name="Qin J."/>
            <person name="Feng Y."/>
            <person name="Zong Z."/>
        </authorList>
    </citation>
    <scope>NUCLEOTIDE SEQUENCE [LARGE SCALE GENOMIC DNA]</scope>
    <source>
        <strain evidence="2 3">WCHAc060005</strain>
    </source>
</reference>
<keyword evidence="1" id="KW-0812">Transmembrane</keyword>
<sequence length="103" mass="11319">MSLIDYFVVIYPYLCLVIINSAILAVLLPNQIINTASTRCNWLVVGLIVSGLAGLRSGTYTLPISLFLLSIVVIACVIHLIKTKHPKAQSLPAQPTEFLKRIK</sequence>
<proteinExistence type="predicted"/>
<evidence type="ECO:0000256" key="1">
    <source>
        <dbReference type="SAM" id="Phobius"/>
    </source>
</evidence>
<feature type="transmembrane region" description="Helical" evidence="1">
    <location>
        <begin position="6"/>
        <end position="28"/>
    </location>
</feature>
<feature type="transmembrane region" description="Helical" evidence="1">
    <location>
        <begin position="64"/>
        <end position="81"/>
    </location>
</feature>